<keyword evidence="2" id="KW-1185">Reference proteome</keyword>
<name>A0A9P7U2B3_9HYPO</name>
<protein>
    <submittedName>
        <fullName evidence="1">Uncharacterized protein</fullName>
    </submittedName>
</protein>
<dbReference type="Proteomes" id="UP000707071">
    <property type="component" value="Unassembled WGS sequence"/>
</dbReference>
<gene>
    <name evidence="1" type="ORF">E4U09_003100</name>
</gene>
<organism evidence="1 2">
    <name type="scientific">Claviceps aff. purpurea</name>
    <dbReference type="NCBI Taxonomy" id="1967640"/>
    <lineage>
        <taxon>Eukaryota</taxon>
        <taxon>Fungi</taxon>
        <taxon>Dikarya</taxon>
        <taxon>Ascomycota</taxon>
        <taxon>Pezizomycotina</taxon>
        <taxon>Sordariomycetes</taxon>
        <taxon>Hypocreomycetidae</taxon>
        <taxon>Hypocreales</taxon>
        <taxon>Clavicipitaceae</taxon>
        <taxon>Claviceps</taxon>
    </lineage>
</organism>
<evidence type="ECO:0000313" key="1">
    <source>
        <dbReference type="EMBL" id="KAG6293179.1"/>
    </source>
</evidence>
<dbReference type="SUPFAM" id="SSF81901">
    <property type="entry name" value="HCP-like"/>
    <property type="match status" value="1"/>
</dbReference>
<dbReference type="Gene3D" id="1.25.40.10">
    <property type="entry name" value="Tetratricopeptide repeat domain"/>
    <property type="match status" value="1"/>
</dbReference>
<dbReference type="Pfam" id="PF13181">
    <property type="entry name" value="TPR_8"/>
    <property type="match status" value="1"/>
</dbReference>
<proteinExistence type="predicted"/>
<reference evidence="1 2" key="1">
    <citation type="journal article" date="2020" name="bioRxiv">
        <title>Whole genome comparisons of ergot fungi reveals the divergence and evolution of species within the genus Claviceps are the result of varying mechanisms driving genome evolution and host range expansion.</title>
        <authorList>
            <person name="Wyka S.A."/>
            <person name="Mondo S.J."/>
            <person name="Liu M."/>
            <person name="Dettman J."/>
            <person name="Nalam V."/>
            <person name="Broders K.D."/>
        </authorList>
    </citation>
    <scope>NUCLEOTIDE SEQUENCE [LARGE SCALE GENOMIC DNA]</scope>
    <source>
        <strain evidence="1 2">Clav52</strain>
    </source>
</reference>
<dbReference type="InterPro" id="IPR011990">
    <property type="entry name" value="TPR-like_helical_dom_sf"/>
</dbReference>
<dbReference type="EMBL" id="SRRH01000252">
    <property type="protein sequence ID" value="KAG6293179.1"/>
    <property type="molecule type" value="Genomic_DNA"/>
</dbReference>
<evidence type="ECO:0000313" key="2">
    <source>
        <dbReference type="Proteomes" id="UP000707071"/>
    </source>
</evidence>
<sequence length="352" mass="39475">MATAARRVVQTLSAPLCKSAPHRCAPRLTNTIPTHSHQTRAFAASRSAAAAPTVSRTRFSFKKEEFTLAEIPQNAFDRAIDCYHYDDPHPPSDLYTRISSAKCYGVVQRAEAAIRGGASPYSLSFSDVEDISAETMHLVACIMFYIMSPDAGRIFAAALWASASAKGLRHATLSLAKYLVHFRIYGMVAGLNASEARFKRLVASGNDADAMAVEGHLLHQQKRYEAAKTVLERALEIGGHPNWRNYCELRLGTTYAALNRDNDARRILEKLADMGLPDAEPPLAELYLKRRWEGWELRTYRAANRMAPKLFAYLSEEEMKKHEDEDGGRTSEERLLWSIEWSRLSEKPGMSY</sequence>
<comment type="caution">
    <text evidence="1">The sequence shown here is derived from an EMBL/GenBank/DDBJ whole genome shotgun (WGS) entry which is preliminary data.</text>
</comment>
<accession>A0A9P7U2B3</accession>
<dbReference type="InterPro" id="IPR019734">
    <property type="entry name" value="TPR_rpt"/>
</dbReference>
<dbReference type="AlphaFoldDB" id="A0A9P7U2B3"/>